<comment type="caution">
    <text evidence="2">The sequence shown here is derived from an EMBL/GenBank/DDBJ whole genome shotgun (WGS) entry which is preliminary data.</text>
</comment>
<feature type="signal peptide" evidence="1">
    <location>
        <begin position="1"/>
        <end position="23"/>
    </location>
</feature>
<keyword evidence="3" id="KW-1185">Reference proteome</keyword>
<evidence type="ECO:0000313" key="3">
    <source>
        <dbReference type="Proteomes" id="UP000655016"/>
    </source>
</evidence>
<dbReference type="Proteomes" id="UP000655016">
    <property type="component" value="Unassembled WGS sequence"/>
</dbReference>
<gene>
    <name evidence="2" type="ORF">GCM10011518_03070</name>
</gene>
<sequence>MKSTLRCLIIIFFTIFLSNQIKAQTTGKFIKASIGLGYSYSDYDEKGSEYIEGSGFYTQGEYVIGVTKWFSVRPYAGLILTSTDEDNNKNPEHYKVTSKAFLIGGKARICAPIPWVAPFIESGIGASIGSFETYTPLNNIKKNGVLMHIPFTLGLAVGRKNNIDIAFTYYFHSAADQFNGAFAAGFSFPID</sequence>
<reference evidence="3" key="1">
    <citation type="journal article" date="2019" name="Int. J. Syst. Evol. Microbiol.">
        <title>The Global Catalogue of Microorganisms (GCM) 10K type strain sequencing project: providing services to taxonomists for standard genome sequencing and annotation.</title>
        <authorList>
            <consortium name="The Broad Institute Genomics Platform"/>
            <consortium name="The Broad Institute Genome Sequencing Center for Infectious Disease"/>
            <person name="Wu L."/>
            <person name="Ma J."/>
        </authorList>
    </citation>
    <scope>NUCLEOTIDE SEQUENCE [LARGE SCALE GENOMIC DNA]</scope>
    <source>
        <strain evidence="3">CGMCC 1.16060</strain>
    </source>
</reference>
<name>A0ABQ1TLY4_9FLAO</name>
<evidence type="ECO:0008006" key="4">
    <source>
        <dbReference type="Google" id="ProtNLM"/>
    </source>
</evidence>
<accession>A0ABQ1TLY4</accession>
<dbReference type="RefSeq" id="WP_163392628.1">
    <property type="nucleotide sequence ID" value="NZ_BMKP01000001.1"/>
</dbReference>
<proteinExistence type="predicted"/>
<feature type="chain" id="PRO_5045946965" description="Outer membrane protein beta-barrel domain-containing protein" evidence="1">
    <location>
        <begin position="24"/>
        <end position="191"/>
    </location>
</feature>
<organism evidence="2 3">
    <name type="scientific">Flavobacterium limi</name>
    <dbReference type="NCBI Taxonomy" id="2045105"/>
    <lineage>
        <taxon>Bacteria</taxon>
        <taxon>Pseudomonadati</taxon>
        <taxon>Bacteroidota</taxon>
        <taxon>Flavobacteriia</taxon>
        <taxon>Flavobacteriales</taxon>
        <taxon>Flavobacteriaceae</taxon>
        <taxon>Flavobacterium</taxon>
    </lineage>
</organism>
<dbReference type="EMBL" id="BMKP01000001">
    <property type="protein sequence ID" value="GGE97127.1"/>
    <property type="molecule type" value="Genomic_DNA"/>
</dbReference>
<protein>
    <recommendedName>
        <fullName evidence="4">Outer membrane protein beta-barrel domain-containing protein</fullName>
    </recommendedName>
</protein>
<evidence type="ECO:0000313" key="2">
    <source>
        <dbReference type="EMBL" id="GGE97127.1"/>
    </source>
</evidence>
<keyword evidence="1" id="KW-0732">Signal</keyword>
<evidence type="ECO:0000256" key="1">
    <source>
        <dbReference type="SAM" id="SignalP"/>
    </source>
</evidence>